<feature type="coiled-coil region" evidence="1">
    <location>
        <begin position="49"/>
        <end position="87"/>
    </location>
</feature>
<keyword evidence="4" id="KW-1185">Reference proteome</keyword>
<feature type="region of interest" description="Disordered" evidence="2">
    <location>
        <begin position="121"/>
        <end position="145"/>
    </location>
</feature>
<dbReference type="EMBL" id="KB908924">
    <property type="protein sequence ID" value="EOB14722.1"/>
    <property type="molecule type" value="Genomic_DNA"/>
</dbReference>
<accession>R0KWW5</accession>
<feature type="coiled-coil region" evidence="1">
    <location>
        <begin position="226"/>
        <end position="265"/>
    </location>
</feature>
<feature type="coiled-coil region" evidence="1">
    <location>
        <begin position="172"/>
        <end position="199"/>
    </location>
</feature>
<name>R0KWW5_NOSB1</name>
<gene>
    <name evidence="3" type="ORF">NBO_16g0008</name>
</gene>
<dbReference type="VEuPathDB" id="MicrosporidiaDB:NBO_16g0008"/>
<reference evidence="3 4" key="1">
    <citation type="journal article" date="2013" name="BMC Genomics">
        <title>Comparative genomics of parasitic silkworm microsporidia reveal an association between genome expansion and host adaptation.</title>
        <authorList>
            <person name="Pan G."/>
            <person name="Xu J."/>
            <person name="Li T."/>
            <person name="Xia Q."/>
            <person name="Liu S.L."/>
            <person name="Zhang G."/>
            <person name="Li S."/>
            <person name="Li C."/>
            <person name="Liu H."/>
            <person name="Yang L."/>
            <person name="Liu T."/>
            <person name="Zhang X."/>
            <person name="Wu Z."/>
            <person name="Fan W."/>
            <person name="Dang X."/>
            <person name="Xiang H."/>
            <person name="Tao M."/>
            <person name="Li Y."/>
            <person name="Hu J."/>
            <person name="Li Z."/>
            <person name="Lin L."/>
            <person name="Luo J."/>
            <person name="Geng L."/>
            <person name="Wang L."/>
            <person name="Long M."/>
            <person name="Wan Y."/>
            <person name="He N."/>
            <person name="Zhang Z."/>
            <person name="Lu C."/>
            <person name="Keeling P.J."/>
            <person name="Wang J."/>
            <person name="Xiang Z."/>
            <person name="Zhou Z."/>
        </authorList>
    </citation>
    <scope>NUCLEOTIDE SEQUENCE [LARGE SCALE GENOMIC DNA]</scope>
    <source>
        <strain evidence="4">CQ1 / CVCC 102059</strain>
    </source>
</reference>
<evidence type="ECO:0000256" key="1">
    <source>
        <dbReference type="SAM" id="Coils"/>
    </source>
</evidence>
<protein>
    <submittedName>
        <fullName evidence="3">Uncharacterized protein</fullName>
    </submittedName>
</protein>
<evidence type="ECO:0000256" key="2">
    <source>
        <dbReference type="SAM" id="MobiDB-lite"/>
    </source>
</evidence>
<dbReference type="AlphaFoldDB" id="R0KWW5"/>
<keyword evidence="1" id="KW-0175">Coiled coil</keyword>
<organism evidence="3 4">
    <name type="scientific">Nosema bombycis (strain CQ1 / CVCC 102059)</name>
    <name type="common">Microsporidian parasite</name>
    <name type="synonym">Pebrine of silkworm</name>
    <dbReference type="NCBI Taxonomy" id="578461"/>
    <lineage>
        <taxon>Eukaryota</taxon>
        <taxon>Fungi</taxon>
        <taxon>Fungi incertae sedis</taxon>
        <taxon>Microsporidia</taxon>
        <taxon>Nosematidae</taxon>
        <taxon>Nosema</taxon>
    </lineage>
</organism>
<proteinExistence type="predicted"/>
<feature type="compositionally biased region" description="Low complexity" evidence="2">
    <location>
        <begin position="124"/>
        <end position="141"/>
    </location>
</feature>
<evidence type="ECO:0000313" key="3">
    <source>
        <dbReference type="EMBL" id="EOB14722.1"/>
    </source>
</evidence>
<dbReference type="HOGENOM" id="CLU_956754_0_0_1"/>
<dbReference type="Proteomes" id="UP000016927">
    <property type="component" value="Unassembled WGS sequence"/>
</dbReference>
<evidence type="ECO:0000313" key="4">
    <source>
        <dbReference type="Proteomes" id="UP000016927"/>
    </source>
</evidence>
<sequence>MNKEEAHSKIKNTDLMLIAQELTNLNLIFKKRENEFKEIYAKKELYEMHKQKANKIQEEKHKIKIIKEEIKRDEENLKKEIKVMKGKMVRKIKVGDECGGGERGDYGNSDQGLISLYNAPTFDNQNTPNSNNPAPNTLNQNIPNSNTPIVPNLHSYYQNIFNFIFEDFDFQLNSKKLKLNKLEDEISLLREGIRSKNQEINENKLFLSNLISNHNFFEDDPLFDTNVSYENLIKKLKENLSENEIKNLIKKQEDLQMKYQEELKMNKEIYEMNKKRERIKEIQGEINFNMM</sequence>